<dbReference type="EMBL" id="CDSC02000091">
    <property type="protein sequence ID" value="SEH67148.1"/>
    <property type="molecule type" value="Genomic_DNA"/>
</dbReference>
<evidence type="ECO:0000313" key="2">
    <source>
        <dbReference type="Proteomes" id="UP000198988"/>
    </source>
</evidence>
<protein>
    <submittedName>
        <fullName evidence="1">Uncharacterized protein</fullName>
    </submittedName>
</protein>
<reference evidence="2" key="1">
    <citation type="submission" date="2016-06" db="EMBL/GenBank/DDBJ databases">
        <authorList>
            <person name="Petersen J."/>
            <person name="Sayavedra L."/>
        </authorList>
    </citation>
    <scope>NUCLEOTIDE SEQUENCE [LARGE SCALE GENOMIC DNA]</scope>
    <source>
        <strain evidence="2">BazSymA</strain>
    </source>
</reference>
<evidence type="ECO:0000313" key="1">
    <source>
        <dbReference type="EMBL" id="SEH67148.1"/>
    </source>
</evidence>
<dbReference type="Proteomes" id="UP000198988">
    <property type="component" value="Unassembled WGS sequence"/>
</dbReference>
<accession>A0A1H6K6S4</accession>
<name>A0A1H6K6S4_9GAMM</name>
<sequence length="40" mass="4322">MALIIIPSPAKAWVPSFSILLLATITRLPAAFNLEVRACL</sequence>
<gene>
    <name evidence="1" type="ORF">BAZSYMA_ACONTIG03627_6</name>
</gene>
<organism evidence="1 2">
    <name type="scientific">Bathymodiolus azoricus thioautotrophic gill symbiont</name>
    <dbReference type="NCBI Taxonomy" id="235205"/>
    <lineage>
        <taxon>Bacteria</taxon>
        <taxon>Pseudomonadati</taxon>
        <taxon>Pseudomonadota</taxon>
        <taxon>Gammaproteobacteria</taxon>
        <taxon>sulfur-oxidizing symbionts</taxon>
    </lineage>
</organism>
<proteinExistence type="predicted"/>
<dbReference type="AlphaFoldDB" id="A0A1H6K6S4"/>